<sequence>MRTSKKAKWTASVMASMVLLVPAAGYAESAQQTVDSPALSSNPLVEQKVAGTLWLKSAEARALSYQAFNVAKLMYDKALAENVKKEKLAVVVDIDDTIIDTTGYTADVIFGLEASGEAWTKWIQSQVAVPLPGSVEFLNHVVETGGDVYYVTNRLPDIKEDTLKSLEKLGFPQAERDHLFIREAGMPSSKESRRQEVAKDHQIVLLMGDNLEDFSDAFAPVSVQARAEAVDQARELFGSRFIVLPNPMYGDWEKAIVESKKDLTIQQTKEMKRKALSGKE</sequence>
<dbReference type="NCBIfam" id="TIGR01533">
    <property type="entry name" value="lipo_e_P4"/>
    <property type="match status" value="1"/>
</dbReference>
<dbReference type="PANTHER" id="PTHR31284">
    <property type="entry name" value="ACID PHOSPHATASE-LIKE PROTEIN"/>
    <property type="match status" value="1"/>
</dbReference>
<protein>
    <submittedName>
        <fullName evidence="3">5'-nucleotidase, lipoprotein e(P4) family</fullName>
    </submittedName>
</protein>
<dbReference type="InterPro" id="IPR036412">
    <property type="entry name" value="HAD-like_sf"/>
</dbReference>
<feature type="signal peptide" evidence="2">
    <location>
        <begin position="1"/>
        <end position="27"/>
    </location>
</feature>
<keyword evidence="3" id="KW-0449">Lipoprotein</keyword>
<dbReference type="SFLD" id="SFLDS00003">
    <property type="entry name" value="Haloacid_Dehalogenase"/>
    <property type="match status" value="1"/>
</dbReference>
<dbReference type="SUPFAM" id="SSF56784">
    <property type="entry name" value="HAD-like"/>
    <property type="match status" value="1"/>
</dbReference>
<dbReference type="Gene3D" id="3.40.50.1000">
    <property type="entry name" value="HAD superfamily/HAD-like"/>
    <property type="match status" value="1"/>
</dbReference>
<evidence type="ECO:0000313" key="3">
    <source>
        <dbReference type="EMBL" id="WNC15165.1"/>
    </source>
</evidence>
<name>A0ABY9T501_BREBE</name>
<dbReference type="PANTHER" id="PTHR31284:SF10">
    <property type="entry name" value="ACID PHOSPHATASE-LIKE PROTEIN"/>
    <property type="match status" value="1"/>
</dbReference>
<dbReference type="SFLD" id="SFLDG01125">
    <property type="entry name" value="C1.1:_Acid_Phosphatase_Like"/>
    <property type="match status" value="1"/>
</dbReference>
<evidence type="ECO:0000256" key="2">
    <source>
        <dbReference type="SAM" id="SignalP"/>
    </source>
</evidence>
<dbReference type="Pfam" id="PF03767">
    <property type="entry name" value="Acid_phosphat_B"/>
    <property type="match status" value="1"/>
</dbReference>
<feature type="chain" id="PRO_5045466638" evidence="2">
    <location>
        <begin position="28"/>
        <end position="280"/>
    </location>
</feature>
<dbReference type="InterPro" id="IPR023214">
    <property type="entry name" value="HAD_sf"/>
</dbReference>
<gene>
    <name evidence="3" type="ORF">RGB73_01955</name>
</gene>
<organism evidence="3 4">
    <name type="scientific">Brevibacillus brevis</name>
    <name type="common">Bacillus brevis</name>
    <dbReference type="NCBI Taxonomy" id="1393"/>
    <lineage>
        <taxon>Bacteria</taxon>
        <taxon>Bacillati</taxon>
        <taxon>Bacillota</taxon>
        <taxon>Bacilli</taxon>
        <taxon>Bacillales</taxon>
        <taxon>Paenibacillaceae</taxon>
        <taxon>Brevibacillus</taxon>
    </lineage>
</organism>
<keyword evidence="4" id="KW-1185">Reference proteome</keyword>
<dbReference type="Proteomes" id="UP001256827">
    <property type="component" value="Chromosome"/>
</dbReference>
<dbReference type="EMBL" id="CP134050">
    <property type="protein sequence ID" value="WNC15165.1"/>
    <property type="molecule type" value="Genomic_DNA"/>
</dbReference>
<dbReference type="InterPro" id="IPR005519">
    <property type="entry name" value="Acid_phosphat_B-like"/>
</dbReference>
<accession>A0ABY9T501</accession>
<dbReference type="PIRSF" id="PIRSF019271">
    <property type="entry name" value="Acid_Ptase_C"/>
    <property type="match status" value="1"/>
</dbReference>
<dbReference type="InterPro" id="IPR006423">
    <property type="entry name" value="Lipo_e_P4"/>
</dbReference>
<proteinExistence type="predicted"/>
<evidence type="ECO:0000313" key="4">
    <source>
        <dbReference type="Proteomes" id="UP001256827"/>
    </source>
</evidence>
<reference evidence="3 4" key="1">
    <citation type="submission" date="2023-09" db="EMBL/GenBank/DDBJ databases">
        <title>Complete Genome and Methylome dissection of Bacillus brevis NEB573 original source of BbsI restriction endonuclease.</title>
        <authorList>
            <person name="Fomenkov A."/>
            <person name="Roberts R.D."/>
        </authorList>
    </citation>
    <scope>NUCLEOTIDE SEQUENCE [LARGE SCALE GENOMIC DNA]</scope>
    <source>
        <strain evidence="3 4">NEB573</strain>
    </source>
</reference>
<dbReference type="RefSeq" id="WP_310768575.1">
    <property type="nucleotide sequence ID" value="NZ_CP134050.1"/>
</dbReference>
<keyword evidence="1 2" id="KW-0732">Signal</keyword>
<evidence type="ECO:0000256" key="1">
    <source>
        <dbReference type="ARBA" id="ARBA00022729"/>
    </source>
</evidence>